<dbReference type="SUPFAM" id="SSF52540">
    <property type="entry name" value="P-loop containing nucleoside triphosphate hydrolases"/>
    <property type="match status" value="2"/>
</dbReference>
<dbReference type="InterPro" id="IPR003593">
    <property type="entry name" value="AAA+_ATPase"/>
</dbReference>
<evidence type="ECO:0000259" key="3">
    <source>
        <dbReference type="SMART" id="SM00382"/>
    </source>
</evidence>
<evidence type="ECO:0000313" key="4">
    <source>
        <dbReference type="EMBL" id="MFC3613764.1"/>
    </source>
</evidence>
<name>A0ABV7TGB9_9RHOB</name>
<dbReference type="CDD" id="cd17933">
    <property type="entry name" value="DEXSc_RecD-like"/>
    <property type="match status" value="1"/>
</dbReference>
<evidence type="ECO:0000313" key="5">
    <source>
        <dbReference type="Proteomes" id="UP001595629"/>
    </source>
</evidence>
<dbReference type="Pfam" id="PF13538">
    <property type="entry name" value="UvrD_C_2"/>
    <property type="match status" value="1"/>
</dbReference>
<feature type="domain" description="AAA+ ATPase" evidence="3">
    <location>
        <begin position="636"/>
        <end position="780"/>
    </location>
</feature>
<proteinExistence type="predicted"/>
<evidence type="ECO:0000256" key="1">
    <source>
        <dbReference type="ARBA" id="ARBA00022741"/>
    </source>
</evidence>
<dbReference type="SMART" id="SM00382">
    <property type="entry name" value="AAA"/>
    <property type="match status" value="1"/>
</dbReference>
<dbReference type="InterPro" id="IPR027417">
    <property type="entry name" value="P-loop_NTPase"/>
</dbReference>
<keyword evidence="5" id="KW-1185">Reference proteome</keyword>
<keyword evidence="2" id="KW-0067">ATP-binding</keyword>
<evidence type="ECO:0000256" key="2">
    <source>
        <dbReference type="ARBA" id="ARBA00022840"/>
    </source>
</evidence>
<dbReference type="Pfam" id="PF13604">
    <property type="entry name" value="AAA_30"/>
    <property type="match status" value="1"/>
</dbReference>
<accession>A0ABV7TGB9</accession>
<dbReference type="CDD" id="cd18809">
    <property type="entry name" value="SF1_C_RecD"/>
    <property type="match status" value="1"/>
</dbReference>
<comment type="caution">
    <text evidence="4">The sequence shown here is derived from an EMBL/GenBank/DDBJ whole genome shotgun (WGS) entry which is preliminary data.</text>
</comment>
<protein>
    <submittedName>
        <fullName evidence="4">AAA family ATPase</fullName>
    </submittedName>
</protein>
<dbReference type="PANTHER" id="PTHR43788">
    <property type="entry name" value="DNA2/NAM7 HELICASE FAMILY MEMBER"/>
    <property type="match status" value="1"/>
</dbReference>
<sequence length="1248" mass="139908">MSTASVKALPHRHVSIRVPWMDNAWTGHVCNNPIGNHACMALRRISEGRRDEFEQSVAGKAWSELEAHQLPPCADEHGAFMSERAYTRRFNHPYVDFEEAYSGFLPTTFEHPAYSAACIPYAWMLREKVEGSEDEDGLADRFGVTFDVNREPSLKYGNTAWVQARDNQLALLDTFFSALRPETSLCFFYAKATPLSDDPRRIIVGVGRIKHVGSHHEYRHESDSLPSSVIWERNVRHSIRPDGRDGFLLPYHKLLEIADRDEDFDLATRIAFAPEESFDAFSYGTEHVTDDEAISSLMSILRALEQLPSEAEFDVASAIDWVNTELNRLWRMRGPFPGLGSALEAFGVHHGTLVALEIERALRTDDGEWRENPWDLVGAALENPTLLPSAARQYLGVRKLALYKALPEERRTLLTLLSRFPLTTRQATRFFEPTERKGSGIEASDAEIVENPYLLFEVDRRAPDAIPLARIDRGVFARENVLSRFPLPGSSPIEEPDDPRRVRAVAIDVLERCAREEGSTLLPKGELISRVRAAPVDPKCALTTDLFDFTESFLEGELTKSEGADGEQNFQLARLARVGDVIRRFVERRAAGARHEGQHNWRARVDQAIESTAKPNDTRDEAGRKEKARALEELHASRVSVLIGPAGSGKTTLLKALCALPEVRSGGVLLLAPTGKARVRLEQVTGETGAQTIAQFLLKFGRYSTETGSYSLMGTDRQSADHATVIIDESSMLTEEQLSATIDALKGVKRFVLVGDTRQLPPIGAGRPFVDIAEYLRSIAKGYAELRVQQRQDAGERRLDTLLASWFTDRRDDPESDIVWDELKSESTGAGVDFVRWDTSAELQDRLTSKLQETFGSDPEDPVWFEKSIGGSEYNGSIYFHPSRKGEDGAGKSAELWQILSPVWGRDWGVEALNDHIHRTYRGEAIERALSAERWHQKVPRPAGPQRIIYGDKVINIRNERKRRNQVYPDGSIEYVANGEIGSVVGTFKGKNFRGVPKHLEVEFSTQPGFKYTFWRGTLDGDEGTSPLQLAYAITVHKSQGSEFSRVFLVLPAKSALMSRELLYTALTRHRTALTVFHQGEVEALKTYSSAEHSEIARRLTNLFEAPKPVAITRGEKSRLMEAKLVHRTSTNEFVRSKSEVIVADILTSLGLDYAYERRFEGIDGTARFPDFTIEDDDTGETVLVEHLGMLADPAYERAWQLKLAWYAANDVTPEGGGRARLVVTEDGRDGSIDAAEIKRRLEEVFGR</sequence>
<reference evidence="5" key="1">
    <citation type="journal article" date="2019" name="Int. J. Syst. Evol. Microbiol.">
        <title>The Global Catalogue of Microorganisms (GCM) 10K type strain sequencing project: providing services to taxonomists for standard genome sequencing and annotation.</title>
        <authorList>
            <consortium name="The Broad Institute Genomics Platform"/>
            <consortium name="The Broad Institute Genome Sequencing Center for Infectious Disease"/>
            <person name="Wu L."/>
            <person name="Ma J."/>
        </authorList>
    </citation>
    <scope>NUCLEOTIDE SEQUENCE [LARGE SCALE GENOMIC DNA]</scope>
    <source>
        <strain evidence="5">KCTC 42911</strain>
    </source>
</reference>
<gene>
    <name evidence="4" type="ORF">ACFORG_08330</name>
</gene>
<dbReference type="PANTHER" id="PTHR43788:SF6">
    <property type="entry name" value="DNA HELICASE B"/>
    <property type="match status" value="1"/>
</dbReference>
<dbReference type="Gene3D" id="3.40.50.300">
    <property type="entry name" value="P-loop containing nucleotide triphosphate hydrolases"/>
    <property type="match status" value="2"/>
</dbReference>
<dbReference type="RefSeq" id="WP_386734953.1">
    <property type="nucleotide sequence ID" value="NZ_JBHRXI010000006.1"/>
</dbReference>
<organism evidence="4 5">
    <name type="scientific">Lutimaribacter marinistellae</name>
    <dbReference type="NCBI Taxonomy" id="1820329"/>
    <lineage>
        <taxon>Bacteria</taxon>
        <taxon>Pseudomonadati</taxon>
        <taxon>Pseudomonadota</taxon>
        <taxon>Alphaproteobacteria</taxon>
        <taxon>Rhodobacterales</taxon>
        <taxon>Roseobacteraceae</taxon>
        <taxon>Lutimaribacter</taxon>
    </lineage>
</organism>
<dbReference type="InterPro" id="IPR027785">
    <property type="entry name" value="UvrD-like_helicase_C"/>
</dbReference>
<dbReference type="EMBL" id="JBHRXI010000006">
    <property type="protein sequence ID" value="MFC3613764.1"/>
    <property type="molecule type" value="Genomic_DNA"/>
</dbReference>
<dbReference type="Proteomes" id="UP001595629">
    <property type="component" value="Unassembled WGS sequence"/>
</dbReference>
<keyword evidence="1" id="KW-0547">Nucleotide-binding</keyword>
<dbReference type="InterPro" id="IPR050534">
    <property type="entry name" value="Coronavir_polyprotein_1ab"/>
</dbReference>